<organism evidence="2 3">
    <name type="scientific">Acanthosepion pharaonis</name>
    <name type="common">Pharaoh cuttlefish</name>
    <name type="synonym">Sepia pharaonis</name>
    <dbReference type="NCBI Taxonomy" id="158019"/>
    <lineage>
        <taxon>Eukaryota</taxon>
        <taxon>Metazoa</taxon>
        <taxon>Spiralia</taxon>
        <taxon>Lophotrochozoa</taxon>
        <taxon>Mollusca</taxon>
        <taxon>Cephalopoda</taxon>
        <taxon>Coleoidea</taxon>
        <taxon>Decapodiformes</taxon>
        <taxon>Sepiida</taxon>
        <taxon>Sepiina</taxon>
        <taxon>Sepiidae</taxon>
        <taxon>Acanthosepion</taxon>
    </lineage>
</organism>
<dbReference type="GO" id="GO:0008061">
    <property type="term" value="F:chitin binding"/>
    <property type="evidence" value="ECO:0007669"/>
    <property type="project" value="InterPro"/>
</dbReference>
<dbReference type="GO" id="GO:0006032">
    <property type="term" value="P:chitin catabolic process"/>
    <property type="evidence" value="ECO:0007669"/>
    <property type="project" value="TreeGrafter"/>
</dbReference>
<dbReference type="OrthoDB" id="76388at2759"/>
<evidence type="ECO:0000313" key="2">
    <source>
        <dbReference type="EMBL" id="CAE1247079.1"/>
    </source>
</evidence>
<protein>
    <submittedName>
        <fullName evidence="2">E3.2.1.14</fullName>
        <ecNumber evidence="2">3.2.1.14</ecNumber>
    </submittedName>
</protein>
<comment type="caution">
    <text evidence="2">The sequence shown here is derived from an EMBL/GenBank/DDBJ whole genome shotgun (WGS) entry which is preliminary data.</text>
</comment>
<evidence type="ECO:0000259" key="1">
    <source>
        <dbReference type="PROSITE" id="PS51910"/>
    </source>
</evidence>
<dbReference type="PANTHER" id="PTHR11177:SF317">
    <property type="entry name" value="CHITINASE 12-RELATED"/>
    <property type="match status" value="1"/>
</dbReference>
<proteinExistence type="predicted"/>
<dbReference type="GO" id="GO:0005576">
    <property type="term" value="C:extracellular region"/>
    <property type="evidence" value="ECO:0007669"/>
    <property type="project" value="TreeGrafter"/>
</dbReference>
<gene>
    <name evidence="2" type="ORF">SPHA_25469</name>
</gene>
<sequence length="275" mass="31353">MSFSDIPQGTRVWCYYTNWAQYRPGDMKYTVKDMDISLCTHAAFAFAVMSKQNTIKAYEWNDEDTAFRKGMYSKFTSLKNQYPNLKTYLSVGGWNFGAAPFTWMASSSSNRTAFIKSTIPFLHKGSLLGDQTPFFLHLFSSRSPGNYTFLLRPLKGENLLKHALKHFLKTHVFAPSSQTALAPNSTYGLNFNFTFWGFFERTFSEGEICPQQLCFPCILHLWANAACLFSRERENEPLLSKLSRFQLLLRYSPNSPFPFKAGGGGSPLNRPITVH</sequence>
<dbReference type="PANTHER" id="PTHR11177">
    <property type="entry name" value="CHITINASE"/>
    <property type="match status" value="1"/>
</dbReference>
<dbReference type="Pfam" id="PF00704">
    <property type="entry name" value="Glyco_hydro_18"/>
    <property type="match status" value="1"/>
</dbReference>
<dbReference type="InterPro" id="IPR017853">
    <property type="entry name" value="GH"/>
</dbReference>
<dbReference type="InterPro" id="IPR001223">
    <property type="entry name" value="Glyco_hydro18_cat"/>
</dbReference>
<dbReference type="EC" id="3.2.1.14" evidence="2"/>
<dbReference type="GO" id="GO:0005975">
    <property type="term" value="P:carbohydrate metabolic process"/>
    <property type="evidence" value="ECO:0007669"/>
    <property type="project" value="InterPro"/>
</dbReference>
<dbReference type="InterPro" id="IPR050314">
    <property type="entry name" value="Glycosyl_Hydrlase_18"/>
</dbReference>
<accession>A0A812BRD1</accession>
<dbReference type="Gene3D" id="3.20.20.80">
    <property type="entry name" value="Glycosidases"/>
    <property type="match status" value="1"/>
</dbReference>
<keyword evidence="2" id="KW-0378">Hydrolase</keyword>
<dbReference type="PROSITE" id="PS51910">
    <property type="entry name" value="GH18_2"/>
    <property type="match status" value="1"/>
</dbReference>
<keyword evidence="2" id="KW-0326">Glycosidase</keyword>
<dbReference type="GO" id="GO:0008843">
    <property type="term" value="F:endochitinase activity"/>
    <property type="evidence" value="ECO:0007669"/>
    <property type="project" value="UniProtKB-EC"/>
</dbReference>
<feature type="domain" description="GH18" evidence="1">
    <location>
        <begin position="10"/>
        <end position="275"/>
    </location>
</feature>
<dbReference type="SUPFAM" id="SSF51445">
    <property type="entry name" value="(Trans)glycosidases"/>
    <property type="match status" value="1"/>
</dbReference>
<evidence type="ECO:0000313" key="3">
    <source>
        <dbReference type="Proteomes" id="UP000597762"/>
    </source>
</evidence>
<name>A0A812BRD1_ACAPH</name>
<dbReference type="Proteomes" id="UP000597762">
    <property type="component" value="Unassembled WGS sequence"/>
</dbReference>
<dbReference type="InterPro" id="IPR011583">
    <property type="entry name" value="Chitinase_II/V-like_cat"/>
</dbReference>
<dbReference type="EMBL" id="CAHIKZ030000965">
    <property type="protein sequence ID" value="CAE1247079.1"/>
    <property type="molecule type" value="Genomic_DNA"/>
</dbReference>
<dbReference type="SMART" id="SM00636">
    <property type="entry name" value="Glyco_18"/>
    <property type="match status" value="1"/>
</dbReference>
<keyword evidence="3" id="KW-1185">Reference proteome</keyword>
<dbReference type="AlphaFoldDB" id="A0A812BRD1"/>
<reference evidence="2" key="1">
    <citation type="submission" date="2021-01" db="EMBL/GenBank/DDBJ databases">
        <authorList>
            <person name="Li R."/>
            <person name="Bekaert M."/>
        </authorList>
    </citation>
    <scope>NUCLEOTIDE SEQUENCE</scope>
    <source>
        <strain evidence="2">Farmed</strain>
    </source>
</reference>